<name>A0ABX0QG69_9BACT</name>
<evidence type="ECO:0000313" key="6">
    <source>
        <dbReference type="Proteomes" id="UP000606008"/>
    </source>
</evidence>
<dbReference type="PRINTS" id="PR00793">
    <property type="entry name" value="PROAMNOPTASE"/>
</dbReference>
<keyword evidence="6" id="KW-1185">Reference proteome</keyword>
<dbReference type="InterPro" id="IPR050266">
    <property type="entry name" value="AB_hydrolase_sf"/>
</dbReference>
<keyword evidence="3" id="KW-0732">Signal</keyword>
<dbReference type="InterPro" id="IPR029058">
    <property type="entry name" value="AB_hydrolase_fold"/>
</dbReference>
<evidence type="ECO:0000256" key="1">
    <source>
        <dbReference type="ARBA" id="ARBA00010088"/>
    </source>
</evidence>
<dbReference type="GO" id="GO:0016787">
    <property type="term" value="F:hydrolase activity"/>
    <property type="evidence" value="ECO:0007669"/>
    <property type="project" value="UniProtKB-KW"/>
</dbReference>
<comment type="caution">
    <text evidence="5">The sequence shown here is derived from an EMBL/GenBank/DDBJ whole genome shotgun (WGS) entry which is preliminary data.</text>
</comment>
<proteinExistence type="inferred from homology"/>
<dbReference type="SUPFAM" id="SSF53474">
    <property type="entry name" value="alpha/beta-Hydrolases"/>
    <property type="match status" value="1"/>
</dbReference>
<feature type="chain" id="PRO_5047543903" evidence="3">
    <location>
        <begin position="20"/>
        <end position="353"/>
    </location>
</feature>
<keyword evidence="2 5" id="KW-0378">Hydrolase</keyword>
<feature type="domain" description="AB hydrolase-1" evidence="4">
    <location>
        <begin position="60"/>
        <end position="332"/>
    </location>
</feature>
<dbReference type="PANTHER" id="PTHR43798:SF33">
    <property type="entry name" value="HYDROLASE, PUTATIVE (AFU_ORTHOLOGUE AFUA_2G14860)-RELATED"/>
    <property type="match status" value="1"/>
</dbReference>
<evidence type="ECO:0000256" key="3">
    <source>
        <dbReference type="SAM" id="SignalP"/>
    </source>
</evidence>
<dbReference type="Pfam" id="PF00561">
    <property type="entry name" value="Abhydrolase_1"/>
    <property type="match status" value="1"/>
</dbReference>
<comment type="similarity">
    <text evidence="1">Belongs to the peptidase S33 family.</text>
</comment>
<organism evidence="5 6">
    <name type="scientific">Fibrivirga algicola</name>
    <dbReference type="NCBI Taxonomy" id="2950420"/>
    <lineage>
        <taxon>Bacteria</taxon>
        <taxon>Pseudomonadati</taxon>
        <taxon>Bacteroidota</taxon>
        <taxon>Cytophagia</taxon>
        <taxon>Cytophagales</taxon>
        <taxon>Spirosomataceae</taxon>
        <taxon>Fibrivirga</taxon>
    </lineage>
</organism>
<reference evidence="5" key="1">
    <citation type="submission" date="2024-05" db="EMBL/GenBank/DDBJ databases">
        <authorList>
            <person name="Jung D.-H."/>
        </authorList>
    </citation>
    <scope>NUCLEOTIDE SEQUENCE</scope>
    <source>
        <strain evidence="5">JA-25</strain>
    </source>
</reference>
<dbReference type="Gene3D" id="3.40.50.1820">
    <property type="entry name" value="alpha/beta hydrolase"/>
    <property type="match status" value="1"/>
</dbReference>
<dbReference type="Proteomes" id="UP000606008">
    <property type="component" value="Unassembled WGS sequence"/>
</dbReference>
<feature type="signal peptide" evidence="3">
    <location>
        <begin position="1"/>
        <end position="19"/>
    </location>
</feature>
<evidence type="ECO:0000259" key="4">
    <source>
        <dbReference type="Pfam" id="PF00561"/>
    </source>
</evidence>
<gene>
    <name evidence="5" type="ORF">F7231_06030</name>
</gene>
<dbReference type="RefSeq" id="WP_166691291.1">
    <property type="nucleotide sequence ID" value="NZ_WAEL01000002.1"/>
</dbReference>
<protein>
    <submittedName>
        <fullName evidence="5">Alpha/beta hydrolase</fullName>
    </submittedName>
</protein>
<accession>A0ABX0QG69</accession>
<dbReference type="PANTHER" id="PTHR43798">
    <property type="entry name" value="MONOACYLGLYCEROL LIPASE"/>
    <property type="match status" value="1"/>
</dbReference>
<evidence type="ECO:0000256" key="2">
    <source>
        <dbReference type="ARBA" id="ARBA00022801"/>
    </source>
</evidence>
<dbReference type="InterPro" id="IPR002410">
    <property type="entry name" value="Peptidase_S33"/>
</dbReference>
<evidence type="ECO:0000313" key="5">
    <source>
        <dbReference type="EMBL" id="NID09723.1"/>
    </source>
</evidence>
<sequence length="353" mass="39814">MHPKALCLFLLLFCGACSTTRPFKNADGQLLTTSVAEIQRVRINGVRQFVTIRGKDRRNPVLLWLHGGPGSTSTPFYMYYNAALEDQFTVVYWDQRGSGKSYSSRIPPETMTLDQFVADTHELTKWLKQRFNQPKISLVGHSWGGLLGMHVIAKHPDDYQAFMAVSPMPNGPESEQLSYAFALTNAQQKQDASALETLQRIGPPDNGLYREGLSALKQQRALVQKYGGVVHTSLRMPGSQIYLRSKEYSLFTLLKSNKIQQLHSPMIQALWPTVNLKKQVPAVNVPVYFCLGRYDTNCPSTLAADYYESLQAPHKELIWFDESAHLLCWEEPQKFNALVKEKLASGSGKENLK</sequence>
<dbReference type="InterPro" id="IPR000073">
    <property type="entry name" value="AB_hydrolase_1"/>
</dbReference>
<dbReference type="EMBL" id="WAEL01000002">
    <property type="protein sequence ID" value="NID09723.1"/>
    <property type="molecule type" value="Genomic_DNA"/>
</dbReference>